<evidence type="ECO:0000313" key="13">
    <source>
        <dbReference type="EMBL" id="OQV12592.1"/>
    </source>
</evidence>
<evidence type="ECO:0000313" key="14">
    <source>
        <dbReference type="Proteomes" id="UP000192578"/>
    </source>
</evidence>
<accession>A0A1W0WBQ3</accession>
<dbReference type="PANTHER" id="PTHR24248">
    <property type="entry name" value="ADRENERGIC RECEPTOR-RELATED G-PROTEIN COUPLED RECEPTOR"/>
    <property type="match status" value="1"/>
</dbReference>
<keyword evidence="7 9" id="KW-0675">Receptor</keyword>
<feature type="transmembrane region" description="Helical" evidence="11">
    <location>
        <begin position="209"/>
        <end position="231"/>
    </location>
</feature>
<keyword evidence="6 11" id="KW-0472">Membrane</keyword>
<dbReference type="GO" id="GO:0043410">
    <property type="term" value="P:positive regulation of MAPK cascade"/>
    <property type="evidence" value="ECO:0007669"/>
    <property type="project" value="TreeGrafter"/>
</dbReference>
<dbReference type="OrthoDB" id="10071887at2759"/>
<name>A0A1W0WBQ3_HYPEX</name>
<evidence type="ECO:0000256" key="4">
    <source>
        <dbReference type="ARBA" id="ARBA00022989"/>
    </source>
</evidence>
<gene>
    <name evidence="13" type="ORF">BV898_13157</name>
</gene>
<dbReference type="PRINTS" id="PR00237">
    <property type="entry name" value="GPCRRHODOPSN"/>
</dbReference>
<keyword evidence="8 9" id="KW-0807">Transducer</keyword>
<feature type="compositionally biased region" description="Polar residues" evidence="10">
    <location>
        <begin position="665"/>
        <end position="689"/>
    </location>
</feature>
<feature type="region of interest" description="Disordered" evidence="10">
    <location>
        <begin position="800"/>
        <end position="825"/>
    </location>
</feature>
<dbReference type="GO" id="GO:0004930">
    <property type="term" value="F:G protein-coupled receptor activity"/>
    <property type="evidence" value="ECO:0007669"/>
    <property type="project" value="UniProtKB-KW"/>
</dbReference>
<keyword evidence="5 9" id="KW-0297">G-protein coupled receptor</keyword>
<evidence type="ECO:0000256" key="7">
    <source>
        <dbReference type="ARBA" id="ARBA00023170"/>
    </source>
</evidence>
<feature type="compositionally biased region" description="Basic residues" evidence="10">
    <location>
        <begin position="808"/>
        <end position="819"/>
    </location>
</feature>
<feature type="domain" description="G-protein coupled receptors family 1 profile" evidence="12">
    <location>
        <begin position="109"/>
        <end position="884"/>
    </location>
</feature>
<feature type="transmembrane region" description="Helical" evidence="11">
    <location>
        <begin position="258"/>
        <end position="279"/>
    </location>
</feature>
<feature type="transmembrane region" description="Helical" evidence="11">
    <location>
        <begin position="92"/>
        <end position="117"/>
    </location>
</feature>
<dbReference type="PROSITE" id="PS50262">
    <property type="entry name" value="G_PROTEIN_RECEP_F1_2"/>
    <property type="match status" value="1"/>
</dbReference>
<keyword evidence="3 9" id="KW-0812">Transmembrane</keyword>
<comment type="similarity">
    <text evidence="9">Belongs to the G-protein coupled receptor 1 family.</text>
</comment>
<feature type="compositionally biased region" description="Low complexity" evidence="10">
    <location>
        <begin position="498"/>
        <end position="507"/>
    </location>
</feature>
<evidence type="ECO:0000256" key="10">
    <source>
        <dbReference type="SAM" id="MobiDB-lite"/>
    </source>
</evidence>
<comment type="caution">
    <text evidence="13">The sequence shown here is derived from an EMBL/GenBank/DDBJ whole genome shotgun (WGS) entry which is preliminary data.</text>
</comment>
<evidence type="ECO:0000256" key="5">
    <source>
        <dbReference type="ARBA" id="ARBA00023040"/>
    </source>
</evidence>
<evidence type="ECO:0000256" key="3">
    <source>
        <dbReference type="ARBA" id="ARBA00022692"/>
    </source>
</evidence>
<dbReference type="PANTHER" id="PTHR24248:SF185">
    <property type="entry name" value="DOPAMINE RECEPTOR 2"/>
    <property type="match status" value="1"/>
</dbReference>
<dbReference type="SMART" id="SM01381">
    <property type="entry name" value="7TM_GPCR_Srsx"/>
    <property type="match status" value="1"/>
</dbReference>
<organism evidence="13 14">
    <name type="scientific">Hypsibius exemplaris</name>
    <name type="common">Freshwater tardigrade</name>
    <dbReference type="NCBI Taxonomy" id="2072580"/>
    <lineage>
        <taxon>Eukaryota</taxon>
        <taxon>Metazoa</taxon>
        <taxon>Ecdysozoa</taxon>
        <taxon>Tardigrada</taxon>
        <taxon>Eutardigrada</taxon>
        <taxon>Parachela</taxon>
        <taxon>Hypsibioidea</taxon>
        <taxon>Hypsibiidae</taxon>
        <taxon>Hypsibius</taxon>
    </lineage>
</organism>
<dbReference type="SUPFAM" id="SSF81321">
    <property type="entry name" value="Family A G protein-coupled receptor-like"/>
    <property type="match status" value="2"/>
</dbReference>
<evidence type="ECO:0000256" key="2">
    <source>
        <dbReference type="ARBA" id="ARBA00022475"/>
    </source>
</evidence>
<evidence type="ECO:0000256" key="1">
    <source>
        <dbReference type="ARBA" id="ARBA00004651"/>
    </source>
</evidence>
<comment type="subcellular location">
    <subcellularLocation>
        <location evidence="1">Cell membrane</location>
        <topology evidence="1">Multi-pass membrane protein</topology>
    </subcellularLocation>
</comment>
<feature type="transmembrane region" description="Helical" evidence="11">
    <location>
        <begin position="167"/>
        <end position="188"/>
    </location>
</feature>
<keyword evidence="4 11" id="KW-1133">Transmembrane helix</keyword>
<dbReference type="AlphaFoldDB" id="A0A1W0WBQ3"/>
<keyword evidence="2" id="KW-1003">Cell membrane</keyword>
<dbReference type="Pfam" id="PF00001">
    <property type="entry name" value="7tm_1"/>
    <property type="match status" value="2"/>
</dbReference>
<keyword evidence="14" id="KW-1185">Reference proteome</keyword>
<feature type="compositionally biased region" description="Low complexity" evidence="10">
    <location>
        <begin position="361"/>
        <end position="392"/>
    </location>
</feature>
<feature type="compositionally biased region" description="Polar residues" evidence="10">
    <location>
        <begin position="405"/>
        <end position="417"/>
    </location>
</feature>
<proteinExistence type="inferred from homology"/>
<feature type="transmembrane region" description="Helical" evidence="11">
    <location>
        <begin position="129"/>
        <end position="155"/>
    </location>
</feature>
<dbReference type="Gene3D" id="1.20.1070.10">
    <property type="entry name" value="Rhodopsin 7-helix transmembrane proteins"/>
    <property type="match status" value="2"/>
</dbReference>
<dbReference type="EMBL" id="MTYJ01000141">
    <property type="protein sequence ID" value="OQV12592.1"/>
    <property type="molecule type" value="Genomic_DNA"/>
</dbReference>
<dbReference type="GO" id="GO:0071880">
    <property type="term" value="P:adenylate cyclase-activating adrenergic receptor signaling pathway"/>
    <property type="evidence" value="ECO:0007669"/>
    <property type="project" value="TreeGrafter"/>
</dbReference>
<dbReference type="Proteomes" id="UP000192578">
    <property type="component" value="Unassembled WGS sequence"/>
</dbReference>
<evidence type="ECO:0000259" key="12">
    <source>
        <dbReference type="PROSITE" id="PS50262"/>
    </source>
</evidence>
<feature type="transmembrane region" description="Helical" evidence="11">
    <location>
        <begin position="829"/>
        <end position="847"/>
    </location>
</feature>
<protein>
    <submittedName>
        <fullName evidence="13">Muscarinic acetylcholine receptor gar-2</fullName>
    </submittedName>
</protein>
<sequence length="906" mass="99187">MNGTTTTGLVRAPSSPSSYLINSTSATAVIPFPMDLFNYTTLAPYLLHQAAAATVGSISNCTLFNGSSCAGNETDLWHTTDPAKSKYATWEVVIIVALAAITAVVTVLGNILVLIAFAVERTLRQPSNYFIASLAVTDLLIGVFSMPAYSTYLVLERWPMPNILCDLWLSLDYTVCLVSQYNVLLITVDRFCSVKIPAKYRNWRAKRKVQIMVIATWIIPSSIFFPIHLGWDTFVGGRGMSEGSCDAQYIKSNPTFNVVLIFSYFWSTLVVLLILYAGIYQTAFSLQRKSQAKHQKMQQMVRLGATGVNKVIDTHKPAGFLTVHTLKAQSANNTNNSNNAVVNNDVSVAFHSTTVTQGGRTTADTTLEATTPKTATGTTATTTTGDNSTSSGDPDRSSSPEFPSDTEQATGDGTTAPLTKGTKRTAANNLLKKPPVKGGNTGRSPNFVFRDIRQRVTQRQQRPRGKTEMIVPKIQPPPPSKARTDLLPRRNPPPPTNPNNKAPTAKPDLIDLTPESPNMPSRRDSNSRSLPEVNKTATQIARGSFVLPCISQPMINTTTALQTILLAKELNDEIRLLFAQRGNSTTDTATTTTASAFRAVDNSASPSVDFSPVTTASGTAEPVWLPRVPFPVRFDELPSVLLQPFTGRTPLDNSNDWRYIDQESLKSPNSSMDGTQVTTTPTNRSSFSSPLPPIKSLTPQLSLRTPPVSPLSAVPENDPPAPSASSSSPTMLRPAKAPPPRVSVKPEVSDIGEESTRYDSDQRSANAHDQDNAVMMGNSTGALLDNRNNSERIRAFGRRLRNAASRGNSRKKSFTKRQQSRSENRARKALKTITFIMGAFVLCWTPWHICATIEGFCNGCVNPDFYALSYWLCYLNSPINPFCYALANQQFKKTFIRVLKFDFHRT</sequence>
<reference evidence="14" key="1">
    <citation type="submission" date="2017-01" db="EMBL/GenBank/DDBJ databases">
        <title>Comparative genomics of anhydrobiosis in the tardigrade Hypsibius dujardini.</title>
        <authorList>
            <person name="Yoshida Y."/>
            <person name="Koutsovoulos G."/>
            <person name="Laetsch D."/>
            <person name="Stevens L."/>
            <person name="Kumar S."/>
            <person name="Horikawa D."/>
            <person name="Ishino K."/>
            <person name="Komine S."/>
            <person name="Tomita M."/>
            <person name="Blaxter M."/>
            <person name="Arakawa K."/>
        </authorList>
    </citation>
    <scope>NUCLEOTIDE SEQUENCE [LARGE SCALE GENOMIC DNA]</scope>
    <source>
        <strain evidence="14">Z151</strain>
    </source>
</reference>
<evidence type="ECO:0000256" key="8">
    <source>
        <dbReference type="ARBA" id="ARBA00023224"/>
    </source>
</evidence>
<feature type="region of interest" description="Disordered" evidence="10">
    <location>
        <begin position="664"/>
        <end position="773"/>
    </location>
</feature>
<feature type="compositionally biased region" description="Basic and acidic residues" evidence="10">
    <location>
        <begin position="754"/>
        <end position="771"/>
    </location>
</feature>
<feature type="region of interest" description="Disordered" evidence="10">
    <location>
        <begin position="353"/>
        <end position="532"/>
    </location>
</feature>
<evidence type="ECO:0000256" key="9">
    <source>
        <dbReference type="RuleBase" id="RU000688"/>
    </source>
</evidence>
<dbReference type="InterPro" id="IPR017452">
    <property type="entry name" value="GPCR_Rhodpsn_7TM"/>
</dbReference>
<evidence type="ECO:0000256" key="6">
    <source>
        <dbReference type="ARBA" id="ARBA00023136"/>
    </source>
</evidence>
<evidence type="ECO:0000256" key="11">
    <source>
        <dbReference type="SAM" id="Phobius"/>
    </source>
</evidence>
<dbReference type="InterPro" id="IPR000276">
    <property type="entry name" value="GPCR_Rhodpsn"/>
</dbReference>
<dbReference type="PROSITE" id="PS00237">
    <property type="entry name" value="G_PROTEIN_RECEP_F1_1"/>
    <property type="match status" value="1"/>
</dbReference>
<dbReference type="GO" id="GO:0005886">
    <property type="term" value="C:plasma membrane"/>
    <property type="evidence" value="ECO:0007669"/>
    <property type="project" value="UniProtKB-SubCell"/>
</dbReference>